<protein>
    <submittedName>
        <fullName evidence="6">Glycosyltransferase</fullName>
    </submittedName>
</protein>
<keyword evidence="4" id="KW-0808">Transferase</keyword>
<evidence type="ECO:0000256" key="1">
    <source>
        <dbReference type="ARBA" id="ARBA00004776"/>
    </source>
</evidence>
<dbReference type="Gene3D" id="3.90.550.10">
    <property type="entry name" value="Spore Coat Polysaccharide Biosynthesis Protein SpsA, Chain A"/>
    <property type="match status" value="1"/>
</dbReference>
<comment type="pathway">
    <text evidence="1">Cell wall biogenesis; cell wall polysaccharide biosynthesis.</text>
</comment>
<dbReference type="RefSeq" id="WP_190898823.1">
    <property type="nucleotide sequence ID" value="NZ_JACJTE010000024.1"/>
</dbReference>
<keyword evidence="7" id="KW-1185">Reference proteome</keyword>
<dbReference type="Pfam" id="PF00535">
    <property type="entry name" value="Glycos_transf_2"/>
    <property type="match status" value="1"/>
</dbReference>
<gene>
    <name evidence="6" type="ORF">H6G95_20455</name>
</gene>
<dbReference type="PANTHER" id="PTHR43179:SF12">
    <property type="entry name" value="GALACTOFURANOSYLTRANSFERASE GLFT2"/>
    <property type="match status" value="1"/>
</dbReference>
<keyword evidence="3" id="KW-0328">Glycosyltransferase</keyword>
<evidence type="ECO:0000313" key="6">
    <source>
        <dbReference type="EMBL" id="MBD2562948.1"/>
    </source>
</evidence>
<feature type="domain" description="Glycosyltransferase 2-like" evidence="5">
    <location>
        <begin position="6"/>
        <end position="127"/>
    </location>
</feature>
<dbReference type="InterPro" id="IPR029044">
    <property type="entry name" value="Nucleotide-diphossugar_trans"/>
</dbReference>
<proteinExistence type="inferred from homology"/>
<comment type="caution">
    <text evidence="6">The sequence shown here is derived from an EMBL/GenBank/DDBJ whole genome shotgun (WGS) entry which is preliminary data.</text>
</comment>
<dbReference type="EMBL" id="JACJTE010000024">
    <property type="protein sequence ID" value="MBD2562948.1"/>
    <property type="molecule type" value="Genomic_DNA"/>
</dbReference>
<sequence>MIYFLIVNYYSTNLVLELINSIRKTNYVDYKVIIINNSPDDNSIDLLKTESVLIFDAGTNLGFGCACNLGLKWIYIQDPQAYVWIINPDAYFIENNLDKVKPFFKSHPEISILGTLIYTPTGEIWFAGGRFVPKTGAIITQKKLTNMNVDYVNCDWVSGCSLIVNLNNFTECPHFDTAYFLYYEDVDFCLRYANQGHLVAINNSFSVLHQPSSITNRNVFQKIRNSTYSYLLTMDKYTNKFIFNIRLAFQILKAVLGIILKPQAALGKICGIWDYVINNQNK</sequence>
<dbReference type="InterPro" id="IPR001173">
    <property type="entry name" value="Glyco_trans_2-like"/>
</dbReference>
<evidence type="ECO:0000256" key="2">
    <source>
        <dbReference type="ARBA" id="ARBA00006739"/>
    </source>
</evidence>
<evidence type="ECO:0000259" key="5">
    <source>
        <dbReference type="Pfam" id="PF00535"/>
    </source>
</evidence>
<organism evidence="6 7">
    <name type="scientific">Nostoc linckia FACHB-391</name>
    <dbReference type="NCBI Taxonomy" id="2692906"/>
    <lineage>
        <taxon>Bacteria</taxon>
        <taxon>Bacillati</taxon>
        <taxon>Cyanobacteriota</taxon>
        <taxon>Cyanophyceae</taxon>
        <taxon>Nostocales</taxon>
        <taxon>Nostocaceae</taxon>
        <taxon>Nostoc</taxon>
    </lineage>
</organism>
<accession>A0ABR8EYE7</accession>
<evidence type="ECO:0000256" key="4">
    <source>
        <dbReference type="ARBA" id="ARBA00022679"/>
    </source>
</evidence>
<name>A0ABR8EYE7_NOSLI</name>
<dbReference type="SUPFAM" id="SSF53448">
    <property type="entry name" value="Nucleotide-diphospho-sugar transferases"/>
    <property type="match status" value="1"/>
</dbReference>
<reference evidence="6 7" key="1">
    <citation type="journal article" date="2020" name="ISME J.">
        <title>Comparative genomics reveals insights into cyanobacterial evolution and habitat adaptation.</title>
        <authorList>
            <person name="Chen M.Y."/>
            <person name="Teng W.K."/>
            <person name="Zhao L."/>
            <person name="Hu C.X."/>
            <person name="Zhou Y.K."/>
            <person name="Han B.P."/>
            <person name="Song L.R."/>
            <person name="Shu W.S."/>
        </authorList>
    </citation>
    <scope>NUCLEOTIDE SEQUENCE [LARGE SCALE GENOMIC DNA]</scope>
    <source>
        <strain evidence="6 7">FACHB-391</strain>
    </source>
</reference>
<comment type="similarity">
    <text evidence="2">Belongs to the glycosyltransferase 2 family.</text>
</comment>
<evidence type="ECO:0000256" key="3">
    <source>
        <dbReference type="ARBA" id="ARBA00022676"/>
    </source>
</evidence>
<evidence type="ECO:0000313" key="7">
    <source>
        <dbReference type="Proteomes" id="UP000604661"/>
    </source>
</evidence>
<dbReference type="PANTHER" id="PTHR43179">
    <property type="entry name" value="RHAMNOSYLTRANSFERASE WBBL"/>
    <property type="match status" value="1"/>
</dbReference>
<dbReference type="Proteomes" id="UP000604661">
    <property type="component" value="Unassembled WGS sequence"/>
</dbReference>